<evidence type="ECO:0000313" key="2">
    <source>
        <dbReference type="EMBL" id="KAK8866406.1"/>
    </source>
</evidence>
<comment type="caution">
    <text evidence="2">The sequence shown here is derived from an EMBL/GenBank/DDBJ whole genome shotgun (WGS) entry which is preliminary data.</text>
</comment>
<dbReference type="EMBL" id="JAPFFF010000015">
    <property type="protein sequence ID" value="KAK8866406.1"/>
    <property type="molecule type" value="Genomic_DNA"/>
</dbReference>
<dbReference type="Proteomes" id="UP001470230">
    <property type="component" value="Unassembled WGS sequence"/>
</dbReference>
<evidence type="ECO:0000313" key="3">
    <source>
        <dbReference type="Proteomes" id="UP001470230"/>
    </source>
</evidence>
<organism evidence="2 3">
    <name type="scientific">Tritrichomonas musculus</name>
    <dbReference type="NCBI Taxonomy" id="1915356"/>
    <lineage>
        <taxon>Eukaryota</taxon>
        <taxon>Metamonada</taxon>
        <taxon>Parabasalia</taxon>
        <taxon>Tritrichomonadida</taxon>
        <taxon>Tritrichomonadidae</taxon>
        <taxon>Tritrichomonas</taxon>
    </lineage>
</organism>
<proteinExistence type="predicted"/>
<feature type="coiled-coil region" evidence="1">
    <location>
        <begin position="32"/>
        <end position="59"/>
    </location>
</feature>
<accession>A0ABR2INB7</accession>
<keyword evidence="3" id="KW-1185">Reference proteome</keyword>
<name>A0ABR2INB7_9EUKA</name>
<reference evidence="2 3" key="1">
    <citation type="submission" date="2024-04" db="EMBL/GenBank/DDBJ databases">
        <title>Tritrichomonas musculus Genome.</title>
        <authorList>
            <person name="Alves-Ferreira E."/>
            <person name="Grigg M."/>
            <person name="Lorenzi H."/>
            <person name="Galac M."/>
        </authorList>
    </citation>
    <scope>NUCLEOTIDE SEQUENCE [LARGE SCALE GENOMIC DNA]</scope>
    <source>
        <strain evidence="2 3">EAF2021</strain>
    </source>
</reference>
<gene>
    <name evidence="2" type="ORF">M9Y10_009368</name>
</gene>
<protein>
    <submittedName>
        <fullName evidence="2">Uncharacterized protein</fullName>
    </submittedName>
</protein>
<sequence>MKGKGSHNKKNDDQTKLFDPWKTILVMDDNQNEIKKYELDEKEKLIEKMERRKKRKLSKSILSSFNYEAKANSNPPKGINNSNMTLEHQFIFSYDNSIASSNDHNLYQNTEELPIELGLNISSQEHTLNLDLSSNEDLFFDDSDVLNQSIFY</sequence>
<evidence type="ECO:0000256" key="1">
    <source>
        <dbReference type="SAM" id="Coils"/>
    </source>
</evidence>
<keyword evidence="1" id="KW-0175">Coiled coil</keyword>